<evidence type="ECO:0000313" key="2">
    <source>
        <dbReference type="EMBL" id="CAG7557911.1"/>
    </source>
</evidence>
<accession>A0A8J2IN35</accession>
<sequence>MTTITVLAVAITFTFTVAIIAIIIFALPIHVRDTPVGLDDLLVIRGDWHNPGGRNPGGLHLTHLPLEQDLSTVRAKGPEVEVDFKNWRQITAHELKENGFQYVISRDTLNDKLDALDGHTFEAR</sequence>
<name>A0A8J2IN35_FUSEQ</name>
<reference evidence="2" key="1">
    <citation type="submission" date="2021-05" db="EMBL/GenBank/DDBJ databases">
        <authorList>
            <person name="Khan N."/>
        </authorList>
    </citation>
    <scope>NUCLEOTIDE SEQUENCE</scope>
</reference>
<keyword evidence="1" id="KW-1133">Transmembrane helix</keyword>
<gene>
    <name evidence="2" type="ORF">FEQUK3_LOCUS3691</name>
</gene>
<dbReference type="EMBL" id="CAJSTJ010000121">
    <property type="protein sequence ID" value="CAG7557911.1"/>
    <property type="molecule type" value="Genomic_DNA"/>
</dbReference>
<evidence type="ECO:0000313" key="3">
    <source>
        <dbReference type="Proteomes" id="UP000693738"/>
    </source>
</evidence>
<keyword evidence="1" id="KW-0812">Transmembrane</keyword>
<dbReference type="AlphaFoldDB" id="A0A8J2IN35"/>
<evidence type="ECO:0000256" key="1">
    <source>
        <dbReference type="SAM" id="Phobius"/>
    </source>
</evidence>
<feature type="transmembrane region" description="Helical" evidence="1">
    <location>
        <begin position="6"/>
        <end position="27"/>
    </location>
</feature>
<dbReference type="Proteomes" id="UP000693738">
    <property type="component" value="Unassembled WGS sequence"/>
</dbReference>
<keyword evidence="1" id="KW-0472">Membrane</keyword>
<organism evidence="2 3">
    <name type="scientific">Fusarium equiseti</name>
    <name type="common">Fusarium scirpi</name>
    <dbReference type="NCBI Taxonomy" id="61235"/>
    <lineage>
        <taxon>Eukaryota</taxon>
        <taxon>Fungi</taxon>
        <taxon>Dikarya</taxon>
        <taxon>Ascomycota</taxon>
        <taxon>Pezizomycotina</taxon>
        <taxon>Sordariomycetes</taxon>
        <taxon>Hypocreomycetidae</taxon>
        <taxon>Hypocreales</taxon>
        <taxon>Nectriaceae</taxon>
        <taxon>Fusarium</taxon>
        <taxon>Fusarium incarnatum-equiseti species complex</taxon>
    </lineage>
</organism>
<proteinExistence type="predicted"/>
<comment type="caution">
    <text evidence="2">The sequence shown here is derived from an EMBL/GenBank/DDBJ whole genome shotgun (WGS) entry which is preliminary data.</text>
</comment>
<protein>
    <submittedName>
        <fullName evidence="2">Uncharacterized protein</fullName>
    </submittedName>
</protein>